<dbReference type="KEGG" id="mro:MROS_2460"/>
<dbReference type="InterPro" id="IPR029028">
    <property type="entry name" value="Alpha/beta_knot_MTases"/>
</dbReference>
<accession>I6Z968</accession>
<organism evidence="13 14">
    <name type="scientific">Melioribacter roseus (strain DSM 23840 / JCM 17771 / VKM B-2668 / P3M-2)</name>
    <dbReference type="NCBI Taxonomy" id="1191523"/>
    <lineage>
        <taxon>Bacteria</taxon>
        <taxon>Pseudomonadati</taxon>
        <taxon>Ignavibacteriota</taxon>
        <taxon>Ignavibacteria</taxon>
        <taxon>Ignavibacteriales</taxon>
        <taxon>Melioribacteraceae</taxon>
        <taxon>Melioribacter</taxon>
    </lineage>
</organism>
<name>I6Z968_MELRP</name>
<dbReference type="HOGENOM" id="CLU_067442_3_0_10"/>
<evidence type="ECO:0000259" key="11">
    <source>
        <dbReference type="Pfam" id="PF04452"/>
    </source>
</evidence>
<keyword evidence="5 10" id="KW-0489">Methyltransferase</keyword>
<protein>
    <recommendedName>
        <fullName evidence="10">Ribosomal RNA small subunit methyltransferase E</fullName>
        <ecNumber evidence="10">2.1.1.193</ecNumber>
    </recommendedName>
</protein>
<dbReference type="GO" id="GO:0005737">
    <property type="term" value="C:cytoplasm"/>
    <property type="evidence" value="ECO:0007669"/>
    <property type="project" value="UniProtKB-SubCell"/>
</dbReference>
<dbReference type="GO" id="GO:0070475">
    <property type="term" value="P:rRNA base methylation"/>
    <property type="evidence" value="ECO:0007669"/>
    <property type="project" value="TreeGrafter"/>
</dbReference>
<dbReference type="EC" id="2.1.1.193" evidence="10"/>
<dbReference type="Gene3D" id="2.40.240.20">
    <property type="entry name" value="Hypothetical PUA domain-like, domain 1"/>
    <property type="match status" value="1"/>
</dbReference>
<dbReference type="PANTHER" id="PTHR30027">
    <property type="entry name" value="RIBOSOMAL RNA SMALL SUBUNIT METHYLTRANSFERASE E"/>
    <property type="match status" value="1"/>
</dbReference>
<dbReference type="InterPro" id="IPR046886">
    <property type="entry name" value="RsmE_MTase_dom"/>
</dbReference>
<keyword evidence="7 10" id="KW-0949">S-adenosyl-L-methionine</keyword>
<comment type="subcellular location">
    <subcellularLocation>
        <location evidence="1 10">Cytoplasm</location>
    </subcellularLocation>
</comment>
<keyword evidence="3 10" id="KW-0963">Cytoplasm</keyword>
<evidence type="ECO:0000259" key="12">
    <source>
        <dbReference type="Pfam" id="PF20260"/>
    </source>
</evidence>
<dbReference type="EMBL" id="CP003557">
    <property type="protein sequence ID" value="AFN75690.1"/>
    <property type="molecule type" value="Genomic_DNA"/>
</dbReference>
<evidence type="ECO:0000256" key="7">
    <source>
        <dbReference type="ARBA" id="ARBA00022691"/>
    </source>
</evidence>
<feature type="domain" description="Ribosomal RNA small subunit methyltransferase E PUA-like" evidence="12">
    <location>
        <begin position="25"/>
        <end position="71"/>
    </location>
</feature>
<evidence type="ECO:0000256" key="9">
    <source>
        <dbReference type="ARBA" id="ARBA00047944"/>
    </source>
</evidence>
<dbReference type="Gene3D" id="3.40.1280.10">
    <property type="match status" value="1"/>
</dbReference>
<dbReference type="InterPro" id="IPR006700">
    <property type="entry name" value="RsmE"/>
</dbReference>
<dbReference type="NCBIfam" id="TIGR00046">
    <property type="entry name" value="RsmE family RNA methyltransferase"/>
    <property type="match status" value="1"/>
</dbReference>
<keyword evidence="14" id="KW-1185">Reference proteome</keyword>
<evidence type="ECO:0000256" key="1">
    <source>
        <dbReference type="ARBA" id="ARBA00004496"/>
    </source>
</evidence>
<evidence type="ECO:0000256" key="8">
    <source>
        <dbReference type="ARBA" id="ARBA00025699"/>
    </source>
</evidence>
<feature type="domain" description="Ribosomal RNA small subunit methyltransferase E methyltransferase" evidence="11">
    <location>
        <begin position="83"/>
        <end position="233"/>
    </location>
</feature>
<evidence type="ECO:0000256" key="2">
    <source>
        <dbReference type="ARBA" id="ARBA00005528"/>
    </source>
</evidence>
<evidence type="ECO:0000313" key="14">
    <source>
        <dbReference type="Proteomes" id="UP000009011"/>
    </source>
</evidence>
<evidence type="ECO:0000256" key="4">
    <source>
        <dbReference type="ARBA" id="ARBA00022552"/>
    </source>
</evidence>
<dbReference type="RefSeq" id="WP_014857120.1">
    <property type="nucleotide sequence ID" value="NC_018178.1"/>
</dbReference>
<dbReference type="CDD" id="cd18084">
    <property type="entry name" value="RsmE-like"/>
    <property type="match status" value="1"/>
</dbReference>
<comment type="function">
    <text evidence="8 10">Specifically methylates the N3 position of the uracil ring of uridine 1498 (m3U1498) in 16S rRNA. Acts on the fully assembled 30S ribosomal subunit.</text>
</comment>
<dbReference type="Pfam" id="PF04452">
    <property type="entry name" value="Methyltrans_RNA"/>
    <property type="match status" value="1"/>
</dbReference>
<evidence type="ECO:0000256" key="3">
    <source>
        <dbReference type="ARBA" id="ARBA00022490"/>
    </source>
</evidence>
<evidence type="ECO:0000256" key="10">
    <source>
        <dbReference type="PIRNR" id="PIRNR015601"/>
    </source>
</evidence>
<dbReference type="InterPro" id="IPR029026">
    <property type="entry name" value="tRNA_m1G_MTases_N"/>
</dbReference>
<dbReference type="Proteomes" id="UP000009011">
    <property type="component" value="Chromosome"/>
</dbReference>
<dbReference type="SUPFAM" id="SSF75217">
    <property type="entry name" value="alpha/beta knot"/>
    <property type="match status" value="1"/>
</dbReference>
<evidence type="ECO:0000313" key="13">
    <source>
        <dbReference type="EMBL" id="AFN75690.1"/>
    </source>
</evidence>
<dbReference type="eggNOG" id="COG1385">
    <property type="taxonomic scope" value="Bacteria"/>
</dbReference>
<dbReference type="PIRSF" id="PIRSF015601">
    <property type="entry name" value="MTase_slr0722"/>
    <property type="match status" value="1"/>
</dbReference>
<keyword evidence="4 10" id="KW-0698">rRNA processing</keyword>
<sequence length="238" mass="27290">MSDSFLSEIELYYSDAIEGTKTIVLSREESHHLTKVMRHNTGDEIYVTDGKGNIYRTVIFDISKREVKTEIKQIYSYPDKFKNITFCLPRLKNAERFEAALEKSIELGITNFIVFESKRTVARGEKLNRWNKIALAAMKQSLRSWKPVVGYAENLHEISFNGEIIIFEQKGNDTLTEYLNNNYDSNKNYFFIFGPEGGFESSEIEAFENASLLKLTENRLRSETAVIAAAALLATLIR</sequence>
<gene>
    <name evidence="13" type="ordered locus">MROS_2460</name>
</gene>
<reference evidence="13 14" key="1">
    <citation type="journal article" date="2013" name="PLoS ONE">
        <title>Genomic analysis of Melioribacter roseus, facultatively anaerobic organotrophic bacterium representing a novel deep lineage within Bacteriodetes/Chlorobi group.</title>
        <authorList>
            <person name="Kadnikov V.V."/>
            <person name="Mardanov A.V."/>
            <person name="Podosokorskaya O.A."/>
            <person name="Gavrilov S.N."/>
            <person name="Kublanov I.V."/>
            <person name="Beletsky A.V."/>
            <person name="Bonch-Osmolovskaya E.A."/>
            <person name="Ravin N.V."/>
        </authorList>
    </citation>
    <scope>NUCLEOTIDE SEQUENCE [LARGE SCALE GENOMIC DNA]</scope>
    <source>
        <strain evidence="14">JCM 17771 / P3M-2</strain>
    </source>
</reference>
<dbReference type="InterPro" id="IPR015947">
    <property type="entry name" value="PUA-like_sf"/>
</dbReference>
<dbReference type="Pfam" id="PF20260">
    <property type="entry name" value="PUA_4"/>
    <property type="match status" value="1"/>
</dbReference>
<proteinExistence type="inferred from homology"/>
<comment type="similarity">
    <text evidence="2 10">Belongs to the RNA methyltransferase RsmE family.</text>
</comment>
<dbReference type="OrthoDB" id="9815641at2"/>
<dbReference type="SUPFAM" id="SSF88697">
    <property type="entry name" value="PUA domain-like"/>
    <property type="match status" value="1"/>
</dbReference>
<comment type="catalytic activity">
    <reaction evidence="9 10">
        <text>uridine(1498) in 16S rRNA + S-adenosyl-L-methionine = N(3)-methyluridine(1498) in 16S rRNA + S-adenosyl-L-homocysteine + H(+)</text>
        <dbReference type="Rhea" id="RHEA:42920"/>
        <dbReference type="Rhea" id="RHEA-COMP:10283"/>
        <dbReference type="Rhea" id="RHEA-COMP:10284"/>
        <dbReference type="ChEBI" id="CHEBI:15378"/>
        <dbReference type="ChEBI" id="CHEBI:57856"/>
        <dbReference type="ChEBI" id="CHEBI:59789"/>
        <dbReference type="ChEBI" id="CHEBI:65315"/>
        <dbReference type="ChEBI" id="CHEBI:74502"/>
        <dbReference type="EC" id="2.1.1.193"/>
    </reaction>
</comment>
<dbReference type="InterPro" id="IPR046887">
    <property type="entry name" value="RsmE_PUA-like"/>
</dbReference>
<dbReference type="PANTHER" id="PTHR30027:SF3">
    <property type="entry name" value="16S RRNA (URACIL(1498)-N(3))-METHYLTRANSFERASE"/>
    <property type="match status" value="1"/>
</dbReference>
<evidence type="ECO:0000256" key="5">
    <source>
        <dbReference type="ARBA" id="ARBA00022603"/>
    </source>
</evidence>
<evidence type="ECO:0000256" key="6">
    <source>
        <dbReference type="ARBA" id="ARBA00022679"/>
    </source>
</evidence>
<keyword evidence="6 10" id="KW-0808">Transferase</keyword>
<dbReference type="STRING" id="1191523.MROS_2460"/>
<dbReference type="AlphaFoldDB" id="I6Z968"/>
<dbReference type="GO" id="GO:0070042">
    <property type="term" value="F:rRNA (uridine-N3-)-methyltransferase activity"/>
    <property type="evidence" value="ECO:0007669"/>
    <property type="project" value="TreeGrafter"/>
</dbReference>